<sequence>MKSLFSLAFICSVSFIPAAVMASNAPVDRPRVLLEEIKMLDDNKRIIVPVKIEAKIQSLVSADIEGHVTRILKPLGSLVKSGEVIMYLENKDPSFTYAAVPVRSPITGVLSQMHTSQMTKVMRGDKLFAVIDPKSLKLSAEFPSNDVMSVHSGLVGQFKMDSKSDINLPVRITGISPLVDSRTGTASAEFEFTDFKKTLPPIGSIGQATFEINQGSIIMIPEASLVFQDGKAMVRVLKGKNQFSKKLIVLGEQRDNNYVVKSGITKGDKIIVRSSRPLKEGEMFDVDAPAKVQ</sequence>
<evidence type="ECO:0000256" key="1">
    <source>
        <dbReference type="SAM" id="SignalP"/>
    </source>
</evidence>
<dbReference type="InterPro" id="IPR011053">
    <property type="entry name" value="Single_hybrid_motif"/>
</dbReference>
<gene>
    <name evidence="3" type="ORF">SHI21_04840</name>
</gene>
<comment type="caution">
    <text evidence="3">The sequence shown here is derived from an EMBL/GenBank/DDBJ whole genome shotgun (WGS) entry which is preliminary data.</text>
</comment>
<dbReference type="PANTHER" id="PTHR30469:SF15">
    <property type="entry name" value="HLYD FAMILY OF SECRETION PROTEINS"/>
    <property type="match status" value="1"/>
</dbReference>
<feature type="signal peptide" evidence="1">
    <location>
        <begin position="1"/>
        <end position="22"/>
    </location>
</feature>
<dbReference type="EMBL" id="JAYGJQ010000001">
    <property type="protein sequence ID" value="MEA9355511.1"/>
    <property type="molecule type" value="Genomic_DNA"/>
</dbReference>
<proteinExistence type="predicted"/>
<protein>
    <submittedName>
        <fullName evidence="3">HlyD family efflux transporter periplasmic adaptor subunit</fullName>
    </submittedName>
</protein>
<dbReference type="Proteomes" id="UP001302274">
    <property type="component" value="Unassembled WGS sequence"/>
</dbReference>
<dbReference type="Gene3D" id="2.40.420.20">
    <property type="match status" value="1"/>
</dbReference>
<organism evidence="3 4">
    <name type="scientific">Bacteriovorax antarcticus</name>
    <dbReference type="NCBI Taxonomy" id="3088717"/>
    <lineage>
        <taxon>Bacteria</taxon>
        <taxon>Pseudomonadati</taxon>
        <taxon>Bdellovibrionota</taxon>
        <taxon>Bacteriovoracia</taxon>
        <taxon>Bacteriovoracales</taxon>
        <taxon>Bacteriovoracaceae</taxon>
        <taxon>Bacteriovorax</taxon>
    </lineage>
</organism>
<name>A0ABU5VR31_9BACT</name>
<dbReference type="PANTHER" id="PTHR30469">
    <property type="entry name" value="MULTIDRUG RESISTANCE PROTEIN MDTA"/>
    <property type="match status" value="1"/>
</dbReference>
<dbReference type="Gene3D" id="2.40.50.100">
    <property type="match status" value="1"/>
</dbReference>
<feature type="domain" description="Multidrug resistance protein MdtA-like C-terminal permuted SH3" evidence="2">
    <location>
        <begin position="218"/>
        <end position="272"/>
    </location>
</feature>
<dbReference type="SUPFAM" id="SSF51230">
    <property type="entry name" value="Single hybrid motif"/>
    <property type="match status" value="1"/>
</dbReference>
<keyword evidence="1" id="KW-0732">Signal</keyword>
<dbReference type="InterPro" id="IPR058627">
    <property type="entry name" value="MdtA-like_C"/>
</dbReference>
<accession>A0ABU5VR31</accession>
<dbReference type="Pfam" id="PF25967">
    <property type="entry name" value="RND-MFP_C"/>
    <property type="match status" value="1"/>
</dbReference>
<evidence type="ECO:0000259" key="2">
    <source>
        <dbReference type="Pfam" id="PF25967"/>
    </source>
</evidence>
<evidence type="ECO:0000313" key="4">
    <source>
        <dbReference type="Proteomes" id="UP001302274"/>
    </source>
</evidence>
<dbReference type="RefSeq" id="WP_323575071.1">
    <property type="nucleotide sequence ID" value="NZ_JAYGJQ010000001.1"/>
</dbReference>
<feature type="chain" id="PRO_5046786897" evidence="1">
    <location>
        <begin position="23"/>
        <end position="293"/>
    </location>
</feature>
<reference evidence="3 4" key="1">
    <citation type="submission" date="2023-11" db="EMBL/GenBank/DDBJ databases">
        <title>A Novel Polar Bacteriovorax (B. antarcticus) Isolated from the Biocrust in Antarctica.</title>
        <authorList>
            <person name="Mun W."/>
            <person name="Choi S.Y."/>
            <person name="Mitchell R.J."/>
        </authorList>
    </citation>
    <scope>NUCLEOTIDE SEQUENCE [LARGE SCALE GENOMIC DNA]</scope>
    <source>
        <strain evidence="3 4">PP10</strain>
    </source>
</reference>
<evidence type="ECO:0000313" key="3">
    <source>
        <dbReference type="EMBL" id="MEA9355511.1"/>
    </source>
</evidence>
<keyword evidence="4" id="KW-1185">Reference proteome</keyword>